<dbReference type="EMBL" id="BOPG01000085">
    <property type="protein sequence ID" value="GIJ62955.1"/>
    <property type="molecule type" value="Genomic_DNA"/>
</dbReference>
<organism evidence="2 3">
    <name type="scientific">Virgisporangium aurantiacum</name>
    <dbReference type="NCBI Taxonomy" id="175570"/>
    <lineage>
        <taxon>Bacteria</taxon>
        <taxon>Bacillati</taxon>
        <taxon>Actinomycetota</taxon>
        <taxon>Actinomycetes</taxon>
        <taxon>Micromonosporales</taxon>
        <taxon>Micromonosporaceae</taxon>
        <taxon>Virgisporangium</taxon>
    </lineage>
</organism>
<evidence type="ECO:0000313" key="2">
    <source>
        <dbReference type="EMBL" id="GIJ62955.1"/>
    </source>
</evidence>
<feature type="signal peptide" evidence="1">
    <location>
        <begin position="1"/>
        <end position="27"/>
    </location>
</feature>
<protein>
    <recommendedName>
        <fullName evidence="4">Lactococcin 972 family bacteriocin</fullName>
    </recommendedName>
</protein>
<keyword evidence="1" id="KW-0732">Signal</keyword>
<evidence type="ECO:0000313" key="3">
    <source>
        <dbReference type="Proteomes" id="UP000612585"/>
    </source>
</evidence>
<reference evidence="2" key="1">
    <citation type="submission" date="2021-01" db="EMBL/GenBank/DDBJ databases">
        <title>Whole genome shotgun sequence of Virgisporangium aurantiacum NBRC 16421.</title>
        <authorList>
            <person name="Komaki H."/>
            <person name="Tamura T."/>
        </authorList>
    </citation>
    <scope>NUCLEOTIDE SEQUENCE</scope>
    <source>
        <strain evidence="2">NBRC 16421</strain>
    </source>
</reference>
<evidence type="ECO:0000256" key="1">
    <source>
        <dbReference type="SAM" id="SignalP"/>
    </source>
</evidence>
<dbReference type="RefSeq" id="WP_204008915.1">
    <property type="nucleotide sequence ID" value="NZ_BOPG01000085.1"/>
</dbReference>
<proteinExistence type="predicted"/>
<comment type="caution">
    <text evidence="2">The sequence shown here is derived from an EMBL/GenBank/DDBJ whole genome shotgun (WGS) entry which is preliminary data.</text>
</comment>
<sequence>MKTTKLVTATLALATAITLFSAVPAQAAAYTVVAERSTATASADGGVLPQAGWRYHSSYQFNSTCNSVGWGLTVIGQAEDWTCVYVTPNWQLHLYAWWY</sequence>
<name>A0A8J3ZJ63_9ACTN</name>
<accession>A0A8J3ZJ63</accession>
<dbReference type="Proteomes" id="UP000612585">
    <property type="component" value="Unassembled WGS sequence"/>
</dbReference>
<feature type="chain" id="PRO_5035168274" description="Lactococcin 972 family bacteriocin" evidence="1">
    <location>
        <begin position="28"/>
        <end position="99"/>
    </location>
</feature>
<evidence type="ECO:0008006" key="4">
    <source>
        <dbReference type="Google" id="ProtNLM"/>
    </source>
</evidence>
<gene>
    <name evidence="2" type="ORF">Vau01_104710</name>
</gene>
<keyword evidence="3" id="KW-1185">Reference proteome</keyword>
<dbReference type="AlphaFoldDB" id="A0A8J3ZJ63"/>